<accession>A0A1G5FGE9</accession>
<feature type="transmembrane region" description="Helical" evidence="1">
    <location>
        <begin position="41"/>
        <end position="66"/>
    </location>
</feature>
<dbReference type="GO" id="GO:0016020">
    <property type="term" value="C:membrane"/>
    <property type="evidence" value="ECO:0007669"/>
    <property type="project" value="InterPro"/>
</dbReference>
<feature type="domain" description="EamA" evidence="2">
    <location>
        <begin position="50"/>
        <end position="120"/>
    </location>
</feature>
<dbReference type="RefSeq" id="WP_091141474.1">
    <property type="nucleotide sequence ID" value="NZ_FMVF01000005.1"/>
</dbReference>
<keyword evidence="1" id="KW-0812">Transmembrane</keyword>
<evidence type="ECO:0000256" key="1">
    <source>
        <dbReference type="SAM" id="Phobius"/>
    </source>
</evidence>
<keyword evidence="1" id="KW-0472">Membrane</keyword>
<organism evidence="3 4">
    <name type="scientific">Flavobacterium caeni</name>
    <dbReference type="NCBI Taxonomy" id="490189"/>
    <lineage>
        <taxon>Bacteria</taxon>
        <taxon>Pseudomonadati</taxon>
        <taxon>Bacteroidota</taxon>
        <taxon>Flavobacteriia</taxon>
        <taxon>Flavobacteriales</taxon>
        <taxon>Flavobacteriaceae</taxon>
        <taxon>Flavobacterium</taxon>
    </lineage>
</organism>
<feature type="transmembrane region" description="Helical" evidence="1">
    <location>
        <begin position="78"/>
        <end position="97"/>
    </location>
</feature>
<protein>
    <submittedName>
        <fullName evidence="3">Undecaprenyl phosphate-alpha-L-ara4N flippase subunit ArnF</fullName>
    </submittedName>
</protein>
<dbReference type="InterPro" id="IPR037185">
    <property type="entry name" value="EmrE-like"/>
</dbReference>
<dbReference type="InterPro" id="IPR000620">
    <property type="entry name" value="EamA_dom"/>
</dbReference>
<dbReference type="Gene3D" id="1.10.3730.20">
    <property type="match status" value="1"/>
</dbReference>
<evidence type="ECO:0000313" key="3">
    <source>
        <dbReference type="EMBL" id="SCY38345.1"/>
    </source>
</evidence>
<keyword evidence="4" id="KW-1185">Reference proteome</keyword>
<feature type="transmembrane region" description="Helical" evidence="1">
    <location>
        <begin position="103"/>
        <end position="120"/>
    </location>
</feature>
<dbReference type="OrthoDB" id="517481at2"/>
<gene>
    <name evidence="3" type="ORF">SAMN02927903_01286</name>
</gene>
<sequence>MGGYLYILGTLVFTVYGQIILKWRLGNLQIVLPESNLDKVWYLVKLLFDPFIFSGFASAFVASLFWMAAMTKFEITQAYPFMSLAPALVFVIGIYFLGETFTIGKLAGLALIIAGTIVTVKF</sequence>
<dbReference type="EMBL" id="FMVF01000005">
    <property type="protein sequence ID" value="SCY38345.1"/>
    <property type="molecule type" value="Genomic_DNA"/>
</dbReference>
<dbReference type="Proteomes" id="UP000199354">
    <property type="component" value="Unassembled WGS sequence"/>
</dbReference>
<evidence type="ECO:0000313" key="4">
    <source>
        <dbReference type="Proteomes" id="UP000199354"/>
    </source>
</evidence>
<dbReference type="SUPFAM" id="SSF103481">
    <property type="entry name" value="Multidrug resistance efflux transporter EmrE"/>
    <property type="match status" value="1"/>
</dbReference>
<name>A0A1G5FGE9_9FLAO</name>
<dbReference type="AlphaFoldDB" id="A0A1G5FGE9"/>
<proteinExistence type="predicted"/>
<keyword evidence="1" id="KW-1133">Transmembrane helix</keyword>
<evidence type="ECO:0000259" key="2">
    <source>
        <dbReference type="Pfam" id="PF00892"/>
    </source>
</evidence>
<dbReference type="STRING" id="490189.SAMN02927903_01286"/>
<dbReference type="Pfam" id="PF00892">
    <property type="entry name" value="EamA"/>
    <property type="match status" value="1"/>
</dbReference>
<reference evidence="3 4" key="1">
    <citation type="submission" date="2016-10" db="EMBL/GenBank/DDBJ databases">
        <authorList>
            <person name="de Groot N.N."/>
        </authorList>
    </citation>
    <scope>NUCLEOTIDE SEQUENCE [LARGE SCALE GENOMIC DNA]</scope>
    <source>
        <strain evidence="3 4">CGMCC 1.7031</strain>
    </source>
</reference>